<proteinExistence type="predicted"/>
<keyword evidence="3" id="KW-1185">Reference proteome</keyword>
<dbReference type="Proteomes" id="UP001295444">
    <property type="component" value="Chromosome 06"/>
</dbReference>
<feature type="compositionally biased region" description="Polar residues" evidence="1">
    <location>
        <begin position="48"/>
        <end position="59"/>
    </location>
</feature>
<feature type="region of interest" description="Disordered" evidence="1">
    <location>
        <begin position="1"/>
        <end position="104"/>
    </location>
</feature>
<dbReference type="AlphaFoldDB" id="A0AAD1WB98"/>
<evidence type="ECO:0000256" key="1">
    <source>
        <dbReference type="SAM" id="MobiDB-lite"/>
    </source>
</evidence>
<sequence length="104" mass="11554">MNRGEETAIRELNHSDETGVREHVETHKQPVNGDELCTFKTEHIKGTTRGQRSNSQQQGKGYHGKRQSNGCCSTSKGGRANRISEGVQEQVGPVPNHTTTRDLR</sequence>
<accession>A0AAD1WB98</accession>
<feature type="compositionally biased region" description="Polar residues" evidence="1">
    <location>
        <begin position="67"/>
        <end position="76"/>
    </location>
</feature>
<dbReference type="EMBL" id="OW240917">
    <property type="protein sequence ID" value="CAH2301057.1"/>
    <property type="molecule type" value="Genomic_DNA"/>
</dbReference>
<name>A0AAD1WB98_PELCU</name>
<feature type="compositionally biased region" description="Basic and acidic residues" evidence="1">
    <location>
        <begin position="1"/>
        <end position="28"/>
    </location>
</feature>
<protein>
    <submittedName>
        <fullName evidence="2">Uncharacterized protein</fullName>
    </submittedName>
</protein>
<organism evidence="2 3">
    <name type="scientific">Pelobates cultripes</name>
    <name type="common">Western spadefoot toad</name>
    <dbReference type="NCBI Taxonomy" id="61616"/>
    <lineage>
        <taxon>Eukaryota</taxon>
        <taxon>Metazoa</taxon>
        <taxon>Chordata</taxon>
        <taxon>Craniata</taxon>
        <taxon>Vertebrata</taxon>
        <taxon>Euteleostomi</taxon>
        <taxon>Amphibia</taxon>
        <taxon>Batrachia</taxon>
        <taxon>Anura</taxon>
        <taxon>Pelobatoidea</taxon>
        <taxon>Pelobatidae</taxon>
        <taxon>Pelobates</taxon>
    </lineage>
</organism>
<gene>
    <name evidence="2" type="ORF">PECUL_23A042298</name>
</gene>
<reference evidence="2" key="1">
    <citation type="submission" date="2022-03" db="EMBL/GenBank/DDBJ databases">
        <authorList>
            <person name="Alioto T."/>
            <person name="Alioto T."/>
            <person name="Gomez Garrido J."/>
        </authorList>
    </citation>
    <scope>NUCLEOTIDE SEQUENCE</scope>
</reference>
<evidence type="ECO:0000313" key="2">
    <source>
        <dbReference type="EMBL" id="CAH2301057.1"/>
    </source>
</evidence>
<evidence type="ECO:0000313" key="3">
    <source>
        <dbReference type="Proteomes" id="UP001295444"/>
    </source>
</evidence>